<protein>
    <submittedName>
        <fullName evidence="2">Uncharacterized protein</fullName>
    </submittedName>
</protein>
<evidence type="ECO:0000313" key="3">
    <source>
        <dbReference type="Proteomes" id="UP001358417"/>
    </source>
</evidence>
<dbReference type="AlphaFoldDB" id="A0AAV9NAF1"/>
<dbReference type="Proteomes" id="UP001358417">
    <property type="component" value="Unassembled WGS sequence"/>
</dbReference>
<feature type="compositionally biased region" description="Low complexity" evidence="1">
    <location>
        <begin position="93"/>
        <end position="108"/>
    </location>
</feature>
<dbReference type="RefSeq" id="XP_064706570.1">
    <property type="nucleotide sequence ID" value="XM_064845716.1"/>
</dbReference>
<gene>
    <name evidence="2" type="ORF">LTR84_002102</name>
</gene>
<feature type="region of interest" description="Disordered" evidence="1">
    <location>
        <begin position="93"/>
        <end position="121"/>
    </location>
</feature>
<dbReference type="GeneID" id="89970314"/>
<accession>A0AAV9NAF1</accession>
<dbReference type="EMBL" id="JAVRRD010000012">
    <property type="protein sequence ID" value="KAK5053128.1"/>
    <property type="molecule type" value="Genomic_DNA"/>
</dbReference>
<comment type="caution">
    <text evidence="2">The sequence shown here is derived from an EMBL/GenBank/DDBJ whole genome shotgun (WGS) entry which is preliminary data.</text>
</comment>
<keyword evidence="3" id="KW-1185">Reference proteome</keyword>
<evidence type="ECO:0000256" key="1">
    <source>
        <dbReference type="SAM" id="MobiDB-lite"/>
    </source>
</evidence>
<reference evidence="2 3" key="1">
    <citation type="submission" date="2023-08" db="EMBL/GenBank/DDBJ databases">
        <title>Black Yeasts Isolated from many extreme environments.</title>
        <authorList>
            <person name="Coleine C."/>
            <person name="Stajich J.E."/>
            <person name="Selbmann L."/>
        </authorList>
    </citation>
    <scope>NUCLEOTIDE SEQUENCE [LARGE SCALE GENOMIC DNA]</scope>
    <source>
        <strain evidence="2 3">CCFEE 5792</strain>
    </source>
</reference>
<evidence type="ECO:0000313" key="2">
    <source>
        <dbReference type="EMBL" id="KAK5053128.1"/>
    </source>
</evidence>
<sequence length="490" mass="54148">MKPRPAPEDSLEPSCTLTFFGCFGSSSSSIRADELYRNEQAPEGVEREMRIMYQQPHLVPPMKLTVFDTMPATPTPPPPSHLSKLVSQGKASLRSSLSIRRPRPSISEPQPPIPTSQDLPFRRPTVKYRPLELSIYMPTNRLSDLPEFDRLSFTDVGEIKTPARALIRTKSEEFLSHKISTFTTFSTPAKPASMIEQRRLSHFRLDVSSTVISVSRPPSEYDALHSHPVSWASLPGLPPSAYMTGRSEPSVAILTPMQEEFSPLPTTSVMVDGVMLDFPLVGKTPTMSPHIEARSSEDAPAPAPFVPSGVARNFSKLTATREETNPPAYFHPNFQTQKRISQWLSHRGHSSSISTIATTKTSSTSTSFAEHRRKRSQFYQLSSAPPKPLSLWPQQHQRTMTESTIASTVDTDILSFEVQSRTDSSITTAPDLQSRSGTIKSISNGLRPIISGVPDVPPCYTDIIRQIDDDDALIKEINGPLRSPGVGVAF</sequence>
<organism evidence="2 3">
    <name type="scientific">Exophiala bonariae</name>
    <dbReference type="NCBI Taxonomy" id="1690606"/>
    <lineage>
        <taxon>Eukaryota</taxon>
        <taxon>Fungi</taxon>
        <taxon>Dikarya</taxon>
        <taxon>Ascomycota</taxon>
        <taxon>Pezizomycotina</taxon>
        <taxon>Eurotiomycetes</taxon>
        <taxon>Chaetothyriomycetidae</taxon>
        <taxon>Chaetothyriales</taxon>
        <taxon>Herpotrichiellaceae</taxon>
        <taxon>Exophiala</taxon>
    </lineage>
</organism>
<proteinExistence type="predicted"/>
<name>A0AAV9NAF1_9EURO</name>
<feature type="region of interest" description="Disordered" evidence="1">
    <location>
        <begin position="68"/>
        <end position="87"/>
    </location>
</feature>